<keyword evidence="4" id="KW-1185">Reference proteome</keyword>
<reference evidence="3" key="1">
    <citation type="submission" date="2021-09" db="EMBL/GenBank/DDBJ databases">
        <authorList>
            <person name="Martin H S."/>
        </authorList>
    </citation>
    <scope>NUCLEOTIDE SEQUENCE</scope>
</reference>
<dbReference type="EMBL" id="CAKASE010000070">
    <property type="protein sequence ID" value="CAG9573723.1"/>
    <property type="molecule type" value="Genomic_DNA"/>
</dbReference>
<dbReference type="PROSITE" id="PS51968">
    <property type="entry name" value="GRH_CP2_DB"/>
    <property type="match status" value="1"/>
</dbReference>
<feature type="domain" description="Grh/CP2 DB" evidence="2">
    <location>
        <begin position="207"/>
        <end position="434"/>
    </location>
</feature>
<dbReference type="OrthoDB" id="9996779at2759"/>
<evidence type="ECO:0000259" key="2">
    <source>
        <dbReference type="PROSITE" id="PS51968"/>
    </source>
</evidence>
<dbReference type="GO" id="GO:0000978">
    <property type="term" value="F:RNA polymerase II cis-regulatory region sequence-specific DNA binding"/>
    <property type="evidence" value="ECO:0007669"/>
    <property type="project" value="TreeGrafter"/>
</dbReference>
<proteinExistence type="predicted"/>
<sequence length="434" mass="48553">MVEDTLNSDRMSAAAVLQFAAREAREGRRFAEFGAQAFASLTYNAYANLDVGGSGTSSSSSHLSPGWQVNDLDLDLPGELSMNEALLSLPSLAVFKQEAPSPTGNALSPPRRTWPVRRTDDRQITNMVVDNRDAMDEGCQQHAGVMNTQSNSPESMQCQSMPVIMPINGYHSPNGQENKTAGLLMCSPASSLDGFLHSPRPDSCFKDDNRFQYVLAAATSIATKQNEETLTYLNQGQPYEVKLKKLGDLAHYKGKILKSIIKICFHERRLQYMEREQIAQWHNDRPGERILEVDVPLSYGVSRVEQPAALNELHVHWDPTKDVGVYVKVNCISTEFTAKKHGGEKGVPFRIQVETMYEDRRLHTAACQIKVFKLKGADRKHKQDRERVLRRPRSEVERYQPGCDATVLTTLSNDALMPPPSLVTTSPPYSPEMW</sequence>
<comment type="caution">
    <text evidence="3">The sequence shown here is derived from an EMBL/GenBank/DDBJ whole genome shotgun (WGS) entry which is preliminary data.</text>
</comment>
<keyword evidence="1" id="KW-0238">DNA-binding</keyword>
<dbReference type="GO" id="GO:0001228">
    <property type="term" value="F:DNA-binding transcription activator activity, RNA polymerase II-specific"/>
    <property type="evidence" value="ECO:0007669"/>
    <property type="project" value="TreeGrafter"/>
</dbReference>
<organism evidence="3 4">
    <name type="scientific">Danaus chrysippus</name>
    <name type="common">African queen</name>
    <dbReference type="NCBI Taxonomy" id="151541"/>
    <lineage>
        <taxon>Eukaryota</taxon>
        <taxon>Metazoa</taxon>
        <taxon>Ecdysozoa</taxon>
        <taxon>Arthropoda</taxon>
        <taxon>Hexapoda</taxon>
        <taxon>Insecta</taxon>
        <taxon>Pterygota</taxon>
        <taxon>Neoptera</taxon>
        <taxon>Endopterygota</taxon>
        <taxon>Lepidoptera</taxon>
        <taxon>Glossata</taxon>
        <taxon>Ditrysia</taxon>
        <taxon>Papilionoidea</taxon>
        <taxon>Nymphalidae</taxon>
        <taxon>Danainae</taxon>
        <taxon>Danaini</taxon>
        <taxon>Danaina</taxon>
        <taxon>Danaus</taxon>
        <taxon>Anosia</taxon>
    </lineage>
</organism>
<protein>
    <submittedName>
        <fullName evidence="3">(African queen) hypothetical protein</fullName>
    </submittedName>
</protein>
<gene>
    <name evidence="3" type="ORF">DCHRY22_LOCUS10592</name>
</gene>
<dbReference type="Proteomes" id="UP000789524">
    <property type="component" value="Unassembled WGS sequence"/>
</dbReference>
<dbReference type="InterPro" id="IPR040167">
    <property type="entry name" value="TF_CP2-like"/>
</dbReference>
<accession>A0A8J2W0M9</accession>
<evidence type="ECO:0000313" key="3">
    <source>
        <dbReference type="EMBL" id="CAG9573723.1"/>
    </source>
</evidence>
<dbReference type="AlphaFoldDB" id="A0A8J2W0M9"/>
<dbReference type="Pfam" id="PF04516">
    <property type="entry name" value="CP2"/>
    <property type="match status" value="1"/>
</dbReference>
<comment type="subcellular location">
    <subcellularLocation>
        <location evidence="1">Nucleus</location>
    </subcellularLocation>
</comment>
<keyword evidence="1" id="KW-0539">Nucleus</keyword>
<evidence type="ECO:0000256" key="1">
    <source>
        <dbReference type="PROSITE-ProRule" id="PRU01313"/>
    </source>
</evidence>
<evidence type="ECO:0000313" key="4">
    <source>
        <dbReference type="Proteomes" id="UP000789524"/>
    </source>
</evidence>
<dbReference type="PANTHER" id="PTHR11037:SF21">
    <property type="entry name" value="GEMINI, ISOFORM C"/>
    <property type="match status" value="1"/>
</dbReference>
<dbReference type="GO" id="GO:0005634">
    <property type="term" value="C:nucleus"/>
    <property type="evidence" value="ECO:0007669"/>
    <property type="project" value="UniProtKB-SubCell"/>
</dbReference>
<dbReference type="PANTHER" id="PTHR11037">
    <property type="entry name" value="TRANSCRIPTION FACTOR CP2"/>
    <property type="match status" value="1"/>
</dbReference>
<name>A0A8J2W0M9_9NEOP</name>
<dbReference type="InterPro" id="IPR007604">
    <property type="entry name" value="CP2"/>
</dbReference>